<dbReference type="EMBL" id="CAJNNW010034321">
    <property type="protein sequence ID" value="CAE8722333.1"/>
    <property type="molecule type" value="Genomic_DNA"/>
</dbReference>
<dbReference type="Proteomes" id="UP000626109">
    <property type="component" value="Unassembled WGS sequence"/>
</dbReference>
<gene>
    <name evidence="2" type="ORF">PGLA2088_LOCUS42450</name>
</gene>
<name>A0A813LG21_POLGL</name>
<sequence>MESGIRLITSSDSLHWKANDDLLMEVAALLASPACAKLKVLKLSGNFLASSAAVLVQAGWQLEELDLANNNLGRPGHHRGAEGPGGGAESSEFPDQTRKFPDQRLAITMATP</sequence>
<dbReference type="Gene3D" id="3.80.10.10">
    <property type="entry name" value="Ribonuclease Inhibitor"/>
    <property type="match status" value="1"/>
</dbReference>
<dbReference type="SUPFAM" id="SSF52047">
    <property type="entry name" value="RNI-like"/>
    <property type="match status" value="1"/>
</dbReference>
<dbReference type="InterPro" id="IPR032675">
    <property type="entry name" value="LRR_dom_sf"/>
</dbReference>
<reference evidence="2" key="1">
    <citation type="submission" date="2021-02" db="EMBL/GenBank/DDBJ databases">
        <authorList>
            <person name="Dougan E. K."/>
            <person name="Rhodes N."/>
            <person name="Thang M."/>
            <person name="Chan C."/>
        </authorList>
    </citation>
    <scope>NUCLEOTIDE SEQUENCE</scope>
</reference>
<dbReference type="AlphaFoldDB" id="A0A813LG21"/>
<proteinExistence type="predicted"/>
<organism evidence="2 3">
    <name type="scientific">Polarella glacialis</name>
    <name type="common">Dinoflagellate</name>
    <dbReference type="NCBI Taxonomy" id="89957"/>
    <lineage>
        <taxon>Eukaryota</taxon>
        <taxon>Sar</taxon>
        <taxon>Alveolata</taxon>
        <taxon>Dinophyceae</taxon>
        <taxon>Suessiales</taxon>
        <taxon>Suessiaceae</taxon>
        <taxon>Polarella</taxon>
    </lineage>
</organism>
<evidence type="ECO:0000313" key="3">
    <source>
        <dbReference type="Proteomes" id="UP000626109"/>
    </source>
</evidence>
<evidence type="ECO:0000313" key="2">
    <source>
        <dbReference type="EMBL" id="CAE8722333.1"/>
    </source>
</evidence>
<evidence type="ECO:0000256" key="1">
    <source>
        <dbReference type="SAM" id="MobiDB-lite"/>
    </source>
</evidence>
<accession>A0A813LG21</accession>
<feature type="region of interest" description="Disordered" evidence="1">
    <location>
        <begin position="71"/>
        <end position="112"/>
    </location>
</feature>
<comment type="caution">
    <text evidence="2">The sequence shown here is derived from an EMBL/GenBank/DDBJ whole genome shotgun (WGS) entry which is preliminary data.</text>
</comment>
<protein>
    <submittedName>
        <fullName evidence="2">Uncharacterized protein</fullName>
    </submittedName>
</protein>